<protein>
    <recommendedName>
        <fullName evidence="3">Right handed beta helix domain-containing protein</fullName>
    </recommendedName>
</protein>
<proteinExistence type="predicted"/>
<dbReference type="AlphaFoldDB" id="A2DQN2"/>
<dbReference type="Proteomes" id="UP000001542">
    <property type="component" value="Unassembled WGS sequence"/>
</dbReference>
<evidence type="ECO:0008006" key="3">
    <source>
        <dbReference type="Google" id="ProtNLM"/>
    </source>
</evidence>
<evidence type="ECO:0000313" key="2">
    <source>
        <dbReference type="Proteomes" id="UP000001542"/>
    </source>
</evidence>
<name>A2DQN2_TRIV3</name>
<sequence length="331" mass="37344">MTLGLFEKVEHILGYQEREKYFHFSATSYDIWNKFYNTATVDTFVNKSREVIENNNVFVDYVCFQNFDSGVIRISSINDSKVLISTSSFYKCSSANNGGCISCSNSGSCVQYKVSDYKSKIQSDYGSHSYITMTDRYLSKNFVIESSFDQNKGRISVLYNKYVFILFSSINISNSNLNYNAAFISVEPYKLSANFSNFIKISSIAQCVFWHGYGTQSFSSSNVIDNKVTENGRIFANNQASLTVNQCFFKGSSAATLFLIAYRITSGTTNECHFGSDNTFQLNGNIQKSQEMTEIILSNLFPTFLCIIPTKLITTPPAKCCTVVPNLHRRH</sequence>
<accession>A2DQN2</accession>
<dbReference type="InParanoid" id="A2DQN2"/>
<dbReference type="VEuPathDB" id="TrichDB:TVAG_266790"/>
<reference evidence="1" key="2">
    <citation type="journal article" date="2007" name="Science">
        <title>Draft genome sequence of the sexually transmitted pathogen Trichomonas vaginalis.</title>
        <authorList>
            <person name="Carlton J.M."/>
            <person name="Hirt R.P."/>
            <person name="Silva J.C."/>
            <person name="Delcher A.L."/>
            <person name="Schatz M."/>
            <person name="Zhao Q."/>
            <person name="Wortman J.R."/>
            <person name="Bidwell S.L."/>
            <person name="Alsmark U.C.M."/>
            <person name="Besteiro S."/>
            <person name="Sicheritz-Ponten T."/>
            <person name="Noel C.J."/>
            <person name="Dacks J.B."/>
            <person name="Foster P.G."/>
            <person name="Simillion C."/>
            <person name="Van de Peer Y."/>
            <person name="Miranda-Saavedra D."/>
            <person name="Barton G.J."/>
            <person name="Westrop G.D."/>
            <person name="Mueller S."/>
            <person name="Dessi D."/>
            <person name="Fiori P.L."/>
            <person name="Ren Q."/>
            <person name="Paulsen I."/>
            <person name="Zhang H."/>
            <person name="Bastida-Corcuera F.D."/>
            <person name="Simoes-Barbosa A."/>
            <person name="Brown M.T."/>
            <person name="Hayes R.D."/>
            <person name="Mukherjee M."/>
            <person name="Okumura C.Y."/>
            <person name="Schneider R."/>
            <person name="Smith A.J."/>
            <person name="Vanacova S."/>
            <person name="Villalvazo M."/>
            <person name="Haas B.J."/>
            <person name="Pertea M."/>
            <person name="Feldblyum T.V."/>
            <person name="Utterback T.R."/>
            <person name="Shu C.L."/>
            <person name="Osoegawa K."/>
            <person name="de Jong P.J."/>
            <person name="Hrdy I."/>
            <person name="Horvathova L."/>
            <person name="Zubacova Z."/>
            <person name="Dolezal P."/>
            <person name="Malik S.B."/>
            <person name="Logsdon J.M. Jr."/>
            <person name="Henze K."/>
            <person name="Gupta A."/>
            <person name="Wang C.C."/>
            <person name="Dunne R.L."/>
            <person name="Upcroft J.A."/>
            <person name="Upcroft P."/>
            <person name="White O."/>
            <person name="Salzberg S.L."/>
            <person name="Tang P."/>
            <person name="Chiu C.-H."/>
            <person name="Lee Y.-S."/>
            <person name="Embley T.M."/>
            <person name="Coombs G.H."/>
            <person name="Mottram J.C."/>
            <person name="Tachezy J."/>
            <person name="Fraser-Liggett C.M."/>
            <person name="Johnson P.J."/>
        </authorList>
    </citation>
    <scope>NUCLEOTIDE SEQUENCE [LARGE SCALE GENOMIC DNA]</scope>
    <source>
        <strain evidence="1">G3</strain>
    </source>
</reference>
<dbReference type="EMBL" id="DS113232">
    <property type="protein sequence ID" value="EAY17316.1"/>
    <property type="molecule type" value="Genomic_DNA"/>
</dbReference>
<dbReference type="RefSeq" id="XP_001329539.1">
    <property type="nucleotide sequence ID" value="XM_001329504.1"/>
</dbReference>
<dbReference type="VEuPathDB" id="TrichDB:TVAGG3_0480490"/>
<keyword evidence="2" id="KW-1185">Reference proteome</keyword>
<reference evidence="1" key="1">
    <citation type="submission" date="2006-10" db="EMBL/GenBank/DDBJ databases">
        <authorList>
            <person name="Amadeo P."/>
            <person name="Zhao Q."/>
            <person name="Wortman J."/>
            <person name="Fraser-Liggett C."/>
            <person name="Carlton J."/>
        </authorList>
    </citation>
    <scope>NUCLEOTIDE SEQUENCE</scope>
    <source>
        <strain evidence="1">G3</strain>
    </source>
</reference>
<organism evidence="1 2">
    <name type="scientific">Trichomonas vaginalis (strain ATCC PRA-98 / G3)</name>
    <dbReference type="NCBI Taxonomy" id="412133"/>
    <lineage>
        <taxon>Eukaryota</taxon>
        <taxon>Metamonada</taxon>
        <taxon>Parabasalia</taxon>
        <taxon>Trichomonadida</taxon>
        <taxon>Trichomonadidae</taxon>
        <taxon>Trichomonas</taxon>
    </lineage>
</organism>
<gene>
    <name evidence="1" type="ORF">TVAG_266790</name>
</gene>
<dbReference type="KEGG" id="tva:4775333"/>
<evidence type="ECO:0000313" key="1">
    <source>
        <dbReference type="EMBL" id="EAY17316.1"/>
    </source>
</evidence>